<dbReference type="EMBL" id="JAEPRE010000041">
    <property type="protein sequence ID" value="KAG2235002.1"/>
    <property type="molecule type" value="Genomic_DNA"/>
</dbReference>
<dbReference type="InterPro" id="IPR057476">
    <property type="entry name" value="Cux_N"/>
</dbReference>
<dbReference type="PANTHER" id="PTHR14043:SF2">
    <property type="entry name" value="HOMEOBOX PROTEIN CUT"/>
    <property type="match status" value="1"/>
</dbReference>
<comment type="subcellular location">
    <subcellularLocation>
        <location evidence="1">Golgi apparatus membrane</location>
        <topology evidence="1">Single-pass type IV membrane protein</topology>
    </subcellularLocation>
</comment>
<organism evidence="15 16">
    <name type="scientific">Thamnidium elegans</name>
    <dbReference type="NCBI Taxonomy" id="101142"/>
    <lineage>
        <taxon>Eukaryota</taxon>
        <taxon>Fungi</taxon>
        <taxon>Fungi incertae sedis</taxon>
        <taxon>Mucoromycota</taxon>
        <taxon>Mucoromycotina</taxon>
        <taxon>Mucoromycetes</taxon>
        <taxon>Mucorales</taxon>
        <taxon>Mucorineae</taxon>
        <taxon>Mucoraceae</taxon>
        <taxon>Thamnidium</taxon>
    </lineage>
</organism>
<comment type="similarity">
    <text evidence="2">Belongs to the CASP family.</text>
</comment>
<keyword evidence="8 10" id="KW-0175">Coiled coil</keyword>
<keyword evidence="4" id="KW-0813">Transport</keyword>
<feature type="coiled-coil region" evidence="10">
    <location>
        <begin position="500"/>
        <end position="541"/>
    </location>
</feature>
<evidence type="ECO:0000256" key="3">
    <source>
        <dbReference type="ARBA" id="ARBA00018691"/>
    </source>
</evidence>
<keyword evidence="7" id="KW-0333">Golgi apparatus</keyword>
<dbReference type="Proteomes" id="UP000613177">
    <property type="component" value="Unassembled WGS sequence"/>
</dbReference>
<dbReference type="PANTHER" id="PTHR14043">
    <property type="entry name" value="CCAAT DISPLACEMENT PROTEIN-RELATED"/>
    <property type="match status" value="1"/>
</dbReference>
<evidence type="ECO:0000259" key="14">
    <source>
        <dbReference type="Pfam" id="PF25398"/>
    </source>
</evidence>
<evidence type="ECO:0000256" key="1">
    <source>
        <dbReference type="ARBA" id="ARBA00004409"/>
    </source>
</evidence>
<keyword evidence="6 12" id="KW-1133">Transmembrane helix</keyword>
<evidence type="ECO:0000256" key="4">
    <source>
        <dbReference type="ARBA" id="ARBA00022448"/>
    </source>
</evidence>
<proteinExistence type="inferred from homology"/>
<feature type="coiled-coil region" evidence="10">
    <location>
        <begin position="313"/>
        <end position="340"/>
    </location>
</feature>
<feature type="coiled-coil region" evidence="10">
    <location>
        <begin position="121"/>
        <end position="148"/>
    </location>
</feature>
<dbReference type="AlphaFoldDB" id="A0A8H7SVE1"/>
<evidence type="ECO:0000256" key="2">
    <source>
        <dbReference type="ARBA" id="ARBA00006415"/>
    </source>
</evidence>
<evidence type="ECO:0000256" key="11">
    <source>
        <dbReference type="SAM" id="MobiDB-lite"/>
    </source>
</evidence>
<accession>A0A8H7SVE1</accession>
<dbReference type="GO" id="GO:0000139">
    <property type="term" value="C:Golgi membrane"/>
    <property type="evidence" value="ECO:0007669"/>
    <property type="project" value="UniProtKB-SubCell"/>
</dbReference>
<name>A0A8H7SVE1_9FUNG</name>
<feature type="transmembrane region" description="Helical" evidence="12">
    <location>
        <begin position="638"/>
        <end position="659"/>
    </location>
</feature>
<feature type="coiled-coil region" evidence="10">
    <location>
        <begin position="182"/>
        <end position="278"/>
    </location>
</feature>
<gene>
    <name evidence="15" type="ORF">INT48_000244</name>
</gene>
<evidence type="ECO:0000256" key="10">
    <source>
        <dbReference type="SAM" id="Coils"/>
    </source>
</evidence>
<evidence type="ECO:0000256" key="5">
    <source>
        <dbReference type="ARBA" id="ARBA00022692"/>
    </source>
</evidence>
<keyword evidence="9 12" id="KW-0472">Membrane</keyword>
<evidence type="ECO:0000256" key="7">
    <source>
        <dbReference type="ARBA" id="ARBA00023034"/>
    </source>
</evidence>
<comment type="caution">
    <text evidence="15">The sequence shown here is derived from an EMBL/GenBank/DDBJ whole genome shotgun (WGS) entry which is preliminary data.</text>
</comment>
<feature type="domain" description="CASP C-terminal" evidence="13">
    <location>
        <begin position="419"/>
        <end position="662"/>
    </location>
</feature>
<feature type="compositionally biased region" description="Basic and acidic residues" evidence="11">
    <location>
        <begin position="584"/>
        <end position="593"/>
    </location>
</feature>
<feature type="domain" description="Cux N-terminal" evidence="14">
    <location>
        <begin position="1"/>
        <end position="115"/>
    </location>
</feature>
<evidence type="ECO:0000256" key="12">
    <source>
        <dbReference type="SAM" id="Phobius"/>
    </source>
</evidence>
<evidence type="ECO:0000256" key="8">
    <source>
        <dbReference type="ARBA" id="ARBA00023054"/>
    </source>
</evidence>
<evidence type="ECO:0000256" key="9">
    <source>
        <dbReference type="ARBA" id="ARBA00023136"/>
    </source>
</evidence>
<evidence type="ECO:0000313" key="15">
    <source>
        <dbReference type="EMBL" id="KAG2235002.1"/>
    </source>
</evidence>
<feature type="region of interest" description="Disordered" evidence="11">
    <location>
        <begin position="570"/>
        <end position="593"/>
    </location>
</feature>
<evidence type="ECO:0000259" key="13">
    <source>
        <dbReference type="Pfam" id="PF08172"/>
    </source>
</evidence>
<evidence type="ECO:0000256" key="6">
    <source>
        <dbReference type="ARBA" id="ARBA00022989"/>
    </source>
</evidence>
<feature type="coiled-coil region" evidence="10">
    <location>
        <begin position="396"/>
        <end position="444"/>
    </location>
</feature>
<dbReference type="Pfam" id="PF25398">
    <property type="entry name" value="CUX1_N"/>
    <property type="match status" value="1"/>
</dbReference>
<reference evidence="15" key="1">
    <citation type="submission" date="2021-01" db="EMBL/GenBank/DDBJ databases">
        <title>Metabolic potential, ecology and presence of endohyphal bacteria is reflected in genomic diversity of Mucoromycotina.</title>
        <authorList>
            <person name="Muszewska A."/>
            <person name="Okrasinska A."/>
            <person name="Steczkiewicz K."/>
            <person name="Drgas O."/>
            <person name="Orlowska M."/>
            <person name="Perlinska-Lenart U."/>
            <person name="Aleksandrzak-Piekarczyk T."/>
            <person name="Szatraj K."/>
            <person name="Zielenkiewicz U."/>
            <person name="Pilsyk S."/>
            <person name="Malc E."/>
            <person name="Mieczkowski P."/>
            <person name="Kruszewska J.S."/>
            <person name="Biernat P."/>
            <person name="Pawlowska J."/>
        </authorList>
    </citation>
    <scope>NUCLEOTIDE SEQUENCE</scope>
    <source>
        <strain evidence="15">WA0000018081</strain>
    </source>
</reference>
<evidence type="ECO:0000313" key="16">
    <source>
        <dbReference type="Proteomes" id="UP000613177"/>
    </source>
</evidence>
<keyword evidence="16" id="KW-1185">Reference proteome</keyword>
<protein>
    <recommendedName>
        <fullName evidence="3">Protein CASP</fullName>
    </recommendedName>
</protein>
<keyword evidence="5 12" id="KW-0812">Transmembrane</keyword>
<sequence>MSEENHFSSAIQYWKGIQLSNLQKELDQQGLAIVEKQKDGLVSRKKLAEQTREFKKIPDEEKLQKFKTLLKGYQSEIDNITKRTKYAENSFLTVYKLLADAPDPAPLFEAAVDQSAKLVDNTSLQSENSMLKQQLEKANQSLKHYETVEKTNLELVQKVSVLEASLAERKSKDTSNLEQEMKDQYSDKIRQYKERSSEYDLQKQLNQALDQLTDLRQSHDDTQAQLIGHDQKYDEEVVGKLAELDMVTMDLERANGRIIQLEKKIAKENIKLQETRDNIEGTALATESIQHDAEISKLMKDVETYKDLYQKTDQRLSKKIKDLTAESKSLLNERDNLKKKLKGFEDYDEIKRELQIMKYVEFSTGDDDDDDFNATDVLKKDGSLEDSLEVRLMEKNKKLETEYTQIKVSYADLQRDHEQLSNAVQQLTNTMSEKTLLIQRLEEDLLRIGQQTPQNTNIVDALGRTTNFSNPRTPDGAVTPHLEKSAKEDKSILPIVMSQRDRFRQRNAELEERTRALETTLQDTRTEVQNLKADNLKLFERLKFVHVWKEQQQQDGPSLVNRSVAVSMDTAEPSTPIRSFKKSNKSDDPSDKYGKLYEESMNPFTQFHRKEENRRYNALNPAEKLTLNLTKVLFSHKWSRYLFILYSLLLHLLVVVTLYELSLWECRHDHDAINFPTHNEDAANILKNNL</sequence>
<dbReference type="GO" id="GO:0006891">
    <property type="term" value="P:intra-Golgi vesicle-mediated transport"/>
    <property type="evidence" value="ECO:0007669"/>
    <property type="project" value="InterPro"/>
</dbReference>
<dbReference type="Pfam" id="PF08172">
    <property type="entry name" value="CASP_C"/>
    <property type="match status" value="1"/>
</dbReference>
<dbReference type="InterPro" id="IPR012955">
    <property type="entry name" value="CASP_C"/>
</dbReference>